<dbReference type="Gene3D" id="3.40.190.10">
    <property type="entry name" value="Periplasmic binding protein-like II"/>
    <property type="match status" value="1"/>
</dbReference>
<dbReference type="RefSeq" id="WP_102068206.1">
    <property type="nucleotide sequence ID" value="NZ_PDNV01000001.1"/>
</dbReference>
<dbReference type="OrthoDB" id="8678477at2"/>
<dbReference type="Gene3D" id="3.40.190.150">
    <property type="entry name" value="Bordetella uptake gene, domain 1"/>
    <property type="match status" value="1"/>
</dbReference>
<organism evidence="3 4">
    <name type="scientific">Pollutimonas nitritireducens</name>
    <dbReference type="NCBI Taxonomy" id="2045209"/>
    <lineage>
        <taxon>Bacteria</taxon>
        <taxon>Pseudomonadati</taxon>
        <taxon>Pseudomonadota</taxon>
        <taxon>Betaproteobacteria</taxon>
        <taxon>Burkholderiales</taxon>
        <taxon>Alcaligenaceae</taxon>
        <taxon>Pollutimonas</taxon>
    </lineage>
</organism>
<dbReference type="PIRSF" id="PIRSF017082">
    <property type="entry name" value="YflP"/>
    <property type="match status" value="1"/>
</dbReference>
<dbReference type="SUPFAM" id="SSF53850">
    <property type="entry name" value="Periplasmic binding protein-like II"/>
    <property type="match status" value="1"/>
</dbReference>
<dbReference type="AlphaFoldDB" id="A0A2N4UL21"/>
<keyword evidence="4" id="KW-1185">Reference proteome</keyword>
<feature type="chain" id="PRO_5014840133" evidence="2">
    <location>
        <begin position="32"/>
        <end position="333"/>
    </location>
</feature>
<proteinExistence type="inferred from homology"/>
<protein>
    <submittedName>
        <fullName evidence="3">MFS transporter</fullName>
    </submittedName>
</protein>
<dbReference type="PANTHER" id="PTHR42928:SF5">
    <property type="entry name" value="BLR1237 PROTEIN"/>
    <property type="match status" value="1"/>
</dbReference>
<reference evidence="3 4" key="1">
    <citation type="submission" date="2017-10" db="EMBL/GenBank/DDBJ databases">
        <title>Two draft genome sequences of Pusillimonas sp. strains isolated from a nitrate- and radionuclide-contaminated groundwater in Russia.</title>
        <authorList>
            <person name="Grouzdev D.S."/>
            <person name="Tourova T.P."/>
            <person name="Goeva M.A."/>
            <person name="Babich T.L."/>
            <person name="Sokolova D.S."/>
            <person name="Abdullin R."/>
            <person name="Poltaraus A.B."/>
            <person name="Toshchakov S.V."/>
            <person name="Nazina T.N."/>
        </authorList>
    </citation>
    <scope>NUCLEOTIDE SEQUENCE [LARGE SCALE GENOMIC DNA]</scope>
    <source>
        <strain evidence="3 4">JR1/69-2-13</strain>
    </source>
</reference>
<evidence type="ECO:0000313" key="3">
    <source>
        <dbReference type="EMBL" id="PLC55724.1"/>
    </source>
</evidence>
<keyword evidence="2" id="KW-0732">Signal</keyword>
<evidence type="ECO:0000256" key="1">
    <source>
        <dbReference type="ARBA" id="ARBA00006987"/>
    </source>
</evidence>
<comment type="caution">
    <text evidence="3">The sequence shown here is derived from an EMBL/GenBank/DDBJ whole genome shotgun (WGS) entry which is preliminary data.</text>
</comment>
<dbReference type="InterPro" id="IPR042100">
    <property type="entry name" value="Bug_dom1"/>
</dbReference>
<comment type="similarity">
    <text evidence="1">Belongs to the UPF0065 (bug) family.</text>
</comment>
<name>A0A2N4UL21_9BURK</name>
<dbReference type="EMBL" id="PDNV01000001">
    <property type="protein sequence ID" value="PLC55724.1"/>
    <property type="molecule type" value="Genomic_DNA"/>
</dbReference>
<dbReference type="PANTHER" id="PTHR42928">
    <property type="entry name" value="TRICARBOXYLATE-BINDING PROTEIN"/>
    <property type="match status" value="1"/>
</dbReference>
<feature type="signal peptide" evidence="2">
    <location>
        <begin position="1"/>
        <end position="31"/>
    </location>
</feature>
<accession>A0A2N4UL21</accession>
<gene>
    <name evidence="3" type="ORF">CR155_01315</name>
</gene>
<sequence>MTFALKKLFLNIGIFSAAMPAMMLGASSAIAQTDYPARPITMVVGYAAGGATDILARLIAKSISEELKQTVIVENRAGANSNIGAEYVSRAKNDGYTLYVGTIANTINKALYKDLRYDFMKDFEPVGMMATISNVLVVNPKRPFKTVDEYIDYARKNPGDLTCASSGIGSSIHMSCELFKIQTGTNILHVPYRGSGPAVADLLGGQVDSMFDNLPSSLAHIKAGTLRPIATTTANRVDALPDTPTFAEKGVKDFLVQSWFGINAPAGTPASIIQTLNQALNDALKKPEVIKAYQTNGFTAPPPPNSPESFRQYAQSEVDKWALVVEKANIKAN</sequence>
<evidence type="ECO:0000256" key="2">
    <source>
        <dbReference type="SAM" id="SignalP"/>
    </source>
</evidence>
<dbReference type="InterPro" id="IPR005064">
    <property type="entry name" value="BUG"/>
</dbReference>
<dbReference type="Proteomes" id="UP000234328">
    <property type="component" value="Unassembled WGS sequence"/>
</dbReference>
<dbReference type="CDD" id="cd13578">
    <property type="entry name" value="PBP2_Bug27"/>
    <property type="match status" value="1"/>
</dbReference>
<evidence type="ECO:0000313" key="4">
    <source>
        <dbReference type="Proteomes" id="UP000234328"/>
    </source>
</evidence>
<dbReference type="Pfam" id="PF03401">
    <property type="entry name" value="TctC"/>
    <property type="match status" value="1"/>
</dbReference>